<evidence type="ECO:0000256" key="24">
    <source>
        <dbReference type="SAM" id="Phobius"/>
    </source>
</evidence>
<dbReference type="Proteomes" id="UP001159364">
    <property type="component" value="Linkage Group LG10"/>
</dbReference>
<dbReference type="GO" id="GO:0005524">
    <property type="term" value="F:ATP binding"/>
    <property type="evidence" value="ECO:0007669"/>
    <property type="project" value="UniProtKB-UniRule"/>
</dbReference>
<dbReference type="PANTHER" id="PTHR48056">
    <property type="entry name" value="LRR RECEPTOR-LIKE SERINE/THREONINE-PROTEIN KINASE-RELATED"/>
    <property type="match status" value="1"/>
</dbReference>
<dbReference type="EMBL" id="JAIWQS010000010">
    <property type="protein sequence ID" value="KAJ8752451.1"/>
    <property type="molecule type" value="Genomic_DNA"/>
</dbReference>
<evidence type="ECO:0000256" key="1">
    <source>
        <dbReference type="ARBA" id="ARBA00004251"/>
    </source>
</evidence>
<keyword evidence="28" id="KW-1185">Reference proteome</keyword>
<dbReference type="PROSITE" id="PS00108">
    <property type="entry name" value="PROTEIN_KINASE_ST"/>
    <property type="match status" value="1"/>
</dbReference>
<feature type="domain" description="Protein kinase" evidence="26">
    <location>
        <begin position="770"/>
        <end position="1044"/>
    </location>
</feature>
<evidence type="ECO:0000256" key="19">
    <source>
        <dbReference type="ARBA" id="ARBA00023170"/>
    </source>
</evidence>
<evidence type="ECO:0000256" key="9">
    <source>
        <dbReference type="ARBA" id="ARBA00022614"/>
    </source>
</evidence>
<sequence>MAAVFWVLFVCLVSSIFSQPFTTTTDTSALLRFKSSVFSDPLNLLSSWSSASDCCTWYGVTCDEFSGRVIALNITGSIASLLAGTVPDSIGNLTELRSLILSHNALSGEIPASIGNLRFLEVLEFQGNNFSGIIPARLSTLQSLQVLNFSFNSLSGEIPGDLIGSGNLRVIDLSNNKLIGDIRINGSRECLGLKHLKLSNNLLENNIPKQIGNCKNLRTLLLDGNNLGGQIPVEIGQLPELRVLDVSTNSLNDKIPKELANCRKLAVAILTNLSNFVGFGDKPVIEFNAFDESIPYELLTLPSLQILWAPRANLHGELPRNWSNSCSLRVLHLGQNSLTGIVPEGLGVCKNLTFLDLSYNRLVGYLPERLQVPCMIYFNVSQNSISGSLPSFPNGNCDVNLVSCSGDPKFLDLEDMQTAYSNIPVWGIQMENLLGSINDEGFPIVHDFSWNQFNGNLPLFSFGEELLKTKTKCSYKLYLNSNAFNGSLPGGLVTSCNNLLSISVNVSANHLSGELKELLLFSCRQMREFEAAYNQISGSLTHDLGNLKMLEYIDLRGNKLSGYLPSQLESLQSLQVFLLGGNNLTGEIPSQFGQLTSLMVLDLSHNNVTGKIPISLVNAKSLEILLLNNNKLSGEIPWHFSDLPNLTLLDVSFNNLSGPVPHVPSLADCDRLKGNTYMDLCPEKASSSELPLSGTGANLRNPKKKKIYIIAAIISATLLVFLLPVVVLILVCWKRRFCKDSNLKEKIVVTFADAHAELTYDNVVRATGNFSLRYLIGTGGFGSTYKAELSPGCVVAVKRLSIGRIQGTQQFDAEIRTLGRIRHKNLVTLIGYYVGEAEMFLVYNYLSGGNLETFIHDNSGKNVQWSVIYKIALDIAQALAYLHYSCVPRVLHRDIKPSNILLDQDLNAYLSDFGLARLLAVSQTHLTTDVAGTFGYVAPEYATTCRVSDKSDVYSFGIVLLELLSGKRSLDPSFSEYGNGFNIVAWAKMMIKEGRSSEFFSSELWEPGPKEKLLGLLKLASTCTVESLSVRPSMKQILEKLKQLKT</sequence>
<dbReference type="GO" id="GO:0005886">
    <property type="term" value="C:plasma membrane"/>
    <property type="evidence" value="ECO:0007669"/>
    <property type="project" value="UniProtKB-SubCell"/>
</dbReference>
<keyword evidence="15" id="KW-0418">Kinase</keyword>
<dbReference type="GO" id="GO:0009945">
    <property type="term" value="P:radial axis specification"/>
    <property type="evidence" value="ECO:0007669"/>
    <property type="project" value="UniProtKB-ARBA"/>
</dbReference>
<keyword evidence="17 24" id="KW-1133">Transmembrane helix</keyword>
<dbReference type="GO" id="GO:0048508">
    <property type="term" value="P:embryonic meristem development"/>
    <property type="evidence" value="ECO:0007669"/>
    <property type="project" value="UniProtKB-ARBA"/>
</dbReference>
<evidence type="ECO:0000256" key="21">
    <source>
        <dbReference type="ARBA" id="ARBA00047899"/>
    </source>
</evidence>
<feature type="chain" id="PRO_5044023859" description="non-specific serine/threonine protein kinase" evidence="25">
    <location>
        <begin position="19"/>
        <end position="1046"/>
    </location>
</feature>
<keyword evidence="16 23" id="KW-0067">ATP-binding</keyword>
<gene>
    <name evidence="27" type="ORF">K2173_004087</name>
</gene>
<dbReference type="Gene3D" id="1.10.510.10">
    <property type="entry name" value="Transferase(Phosphotransferase) domain 1"/>
    <property type="match status" value="1"/>
</dbReference>
<dbReference type="PRINTS" id="PR00019">
    <property type="entry name" value="LEURICHRPT"/>
</dbReference>
<keyword evidence="20" id="KW-0325">Glycoprotein</keyword>
<comment type="similarity">
    <text evidence="3">Belongs to the RLP family.</text>
</comment>
<dbReference type="EC" id="2.7.11.1" evidence="4"/>
<accession>A0AAV8SJI7</accession>
<keyword evidence="7" id="KW-0723">Serine/threonine-protein kinase</keyword>
<evidence type="ECO:0000256" key="11">
    <source>
        <dbReference type="ARBA" id="ARBA00022692"/>
    </source>
</evidence>
<dbReference type="InterPro" id="IPR001611">
    <property type="entry name" value="Leu-rich_rpt"/>
</dbReference>
<evidence type="ECO:0000256" key="6">
    <source>
        <dbReference type="ARBA" id="ARBA00022475"/>
    </source>
</evidence>
<dbReference type="PROSITE" id="PS50011">
    <property type="entry name" value="PROTEIN_KINASE_DOM"/>
    <property type="match status" value="1"/>
</dbReference>
<dbReference type="InterPro" id="IPR008271">
    <property type="entry name" value="Ser/Thr_kinase_AS"/>
</dbReference>
<dbReference type="Gene3D" id="3.80.10.10">
    <property type="entry name" value="Ribonuclease Inhibitor"/>
    <property type="match status" value="4"/>
</dbReference>
<dbReference type="FunFam" id="1.10.510.10:FF:000192">
    <property type="entry name" value="LRR receptor-like serine/threonine-protein kinase RPK2"/>
    <property type="match status" value="1"/>
</dbReference>
<comment type="similarity">
    <text evidence="2">Belongs to the protein kinase superfamily. Ser/Thr protein kinase family.</text>
</comment>
<dbReference type="Pfam" id="PF08263">
    <property type="entry name" value="LRRNT_2"/>
    <property type="match status" value="1"/>
</dbReference>
<evidence type="ECO:0000256" key="25">
    <source>
        <dbReference type="SAM" id="SignalP"/>
    </source>
</evidence>
<evidence type="ECO:0000256" key="16">
    <source>
        <dbReference type="ARBA" id="ARBA00022840"/>
    </source>
</evidence>
<dbReference type="FunFam" id="3.80.10.10:FF:000275">
    <property type="entry name" value="Leucine-rich repeat receptor-like protein kinase"/>
    <property type="match status" value="1"/>
</dbReference>
<keyword evidence="13" id="KW-0677">Repeat</keyword>
<evidence type="ECO:0000313" key="28">
    <source>
        <dbReference type="Proteomes" id="UP001159364"/>
    </source>
</evidence>
<dbReference type="Pfam" id="PF23598">
    <property type="entry name" value="LRR_14"/>
    <property type="match status" value="1"/>
</dbReference>
<evidence type="ECO:0000256" key="8">
    <source>
        <dbReference type="ARBA" id="ARBA00022553"/>
    </source>
</evidence>
<evidence type="ECO:0000256" key="20">
    <source>
        <dbReference type="ARBA" id="ARBA00023180"/>
    </source>
</evidence>
<dbReference type="Pfam" id="PF00069">
    <property type="entry name" value="Pkinase"/>
    <property type="match status" value="1"/>
</dbReference>
<protein>
    <recommendedName>
        <fullName evidence="4">non-specific serine/threonine protein kinase</fullName>
        <ecNumber evidence="4">2.7.11.1</ecNumber>
    </recommendedName>
</protein>
<keyword evidence="10" id="KW-0808">Transferase</keyword>
<dbReference type="InterPro" id="IPR011009">
    <property type="entry name" value="Kinase-like_dom_sf"/>
</dbReference>
<keyword evidence="14 23" id="KW-0547">Nucleotide-binding</keyword>
<dbReference type="GO" id="GO:0009409">
    <property type="term" value="P:response to cold"/>
    <property type="evidence" value="ECO:0007669"/>
    <property type="project" value="UniProtKB-ARBA"/>
</dbReference>
<dbReference type="SUPFAM" id="SSF56112">
    <property type="entry name" value="Protein kinase-like (PK-like)"/>
    <property type="match status" value="1"/>
</dbReference>
<keyword evidence="12 25" id="KW-0732">Signal</keyword>
<comment type="catalytic activity">
    <reaction evidence="22">
        <text>L-seryl-[protein] + ATP = O-phospho-L-seryl-[protein] + ADP + H(+)</text>
        <dbReference type="Rhea" id="RHEA:17989"/>
        <dbReference type="Rhea" id="RHEA-COMP:9863"/>
        <dbReference type="Rhea" id="RHEA-COMP:11604"/>
        <dbReference type="ChEBI" id="CHEBI:15378"/>
        <dbReference type="ChEBI" id="CHEBI:29999"/>
        <dbReference type="ChEBI" id="CHEBI:30616"/>
        <dbReference type="ChEBI" id="CHEBI:83421"/>
        <dbReference type="ChEBI" id="CHEBI:456216"/>
        <dbReference type="EC" id="2.7.11.1"/>
    </reaction>
</comment>
<comment type="subcellular location">
    <subcellularLocation>
        <location evidence="1">Cell membrane</location>
        <topology evidence="1">Single-pass type I membrane protein</topology>
    </subcellularLocation>
</comment>
<dbReference type="InterPro" id="IPR050647">
    <property type="entry name" value="Plant_LRR-RLKs"/>
</dbReference>
<evidence type="ECO:0000256" key="4">
    <source>
        <dbReference type="ARBA" id="ARBA00012513"/>
    </source>
</evidence>
<keyword evidence="6" id="KW-1003">Cell membrane</keyword>
<keyword evidence="8" id="KW-0597">Phosphoprotein</keyword>
<organism evidence="27 28">
    <name type="scientific">Erythroxylum novogranatense</name>
    <dbReference type="NCBI Taxonomy" id="1862640"/>
    <lineage>
        <taxon>Eukaryota</taxon>
        <taxon>Viridiplantae</taxon>
        <taxon>Streptophyta</taxon>
        <taxon>Embryophyta</taxon>
        <taxon>Tracheophyta</taxon>
        <taxon>Spermatophyta</taxon>
        <taxon>Magnoliopsida</taxon>
        <taxon>eudicotyledons</taxon>
        <taxon>Gunneridae</taxon>
        <taxon>Pentapetalae</taxon>
        <taxon>rosids</taxon>
        <taxon>fabids</taxon>
        <taxon>Malpighiales</taxon>
        <taxon>Erythroxylaceae</taxon>
        <taxon>Erythroxylum</taxon>
    </lineage>
</organism>
<dbReference type="SUPFAM" id="SSF52058">
    <property type="entry name" value="L domain-like"/>
    <property type="match status" value="2"/>
</dbReference>
<keyword evidence="11 24" id="KW-0812">Transmembrane</keyword>
<dbReference type="AlphaFoldDB" id="A0AAV8SJI7"/>
<dbReference type="InterPro" id="IPR003591">
    <property type="entry name" value="Leu-rich_rpt_typical-subtyp"/>
</dbReference>
<evidence type="ECO:0000256" key="23">
    <source>
        <dbReference type="PROSITE-ProRule" id="PRU10141"/>
    </source>
</evidence>
<keyword evidence="18 24" id="KW-0472">Membrane</keyword>
<dbReference type="FunFam" id="3.80.10.10:FF:000095">
    <property type="entry name" value="LRR receptor-like serine/threonine-protein kinase GSO1"/>
    <property type="match status" value="1"/>
</dbReference>
<comment type="caution">
    <text evidence="27">The sequence shown here is derived from an EMBL/GenBank/DDBJ whole genome shotgun (WGS) entry which is preliminary data.</text>
</comment>
<evidence type="ECO:0000256" key="22">
    <source>
        <dbReference type="ARBA" id="ARBA00048679"/>
    </source>
</evidence>
<dbReference type="GO" id="GO:0004674">
    <property type="term" value="F:protein serine/threonine kinase activity"/>
    <property type="evidence" value="ECO:0007669"/>
    <property type="project" value="UniProtKB-KW"/>
</dbReference>
<dbReference type="PANTHER" id="PTHR48056:SF63">
    <property type="entry name" value="PROTEIN KINASE DOMAIN-CONTAINING PROTEIN"/>
    <property type="match status" value="1"/>
</dbReference>
<name>A0AAV8SJI7_9ROSI</name>
<evidence type="ECO:0000256" key="15">
    <source>
        <dbReference type="ARBA" id="ARBA00022777"/>
    </source>
</evidence>
<keyword evidence="5" id="KW-0217">Developmental protein</keyword>
<dbReference type="FunFam" id="3.30.200.20:FF:000260">
    <property type="entry name" value="LRR receptor-like serine/threonine-protein kinase RPK2"/>
    <property type="match status" value="1"/>
</dbReference>
<dbReference type="Gene3D" id="3.30.200.20">
    <property type="entry name" value="Phosphorylase Kinase, domain 1"/>
    <property type="match status" value="1"/>
</dbReference>
<evidence type="ECO:0000256" key="12">
    <source>
        <dbReference type="ARBA" id="ARBA00022729"/>
    </source>
</evidence>
<proteinExistence type="inferred from homology"/>
<dbReference type="Pfam" id="PF00560">
    <property type="entry name" value="LRR_1"/>
    <property type="match status" value="7"/>
</dbReference>
<evidence type="ECO:0000256" key="2">
    <source>
        <dbReference type="ARBA" id="ARBA00008684"/>
    </source>
</evidence>
<evidence type="ECO:0000256" key="17">
    <source>
        <dbReference type="ARBA" id="ARBA00022989"/>
    </source>
</evidence>
<evidence type="ECO:0000259" key="26">
    <source>
        <dbReference type="PROSITE" id="PS50011"/>
    </source>
</evidence>
<evidence type="ECO:0000256" key="13">
    <source>
        <dbReference type="ARBA" id="ARBA00022737"/>
    </source>
</evidence>
<evidence type="ECO:0000256" key="7">
    <source>
        <dbReference type="ARBA" id="ARBA00022527"/>
    </source>
</evidence>
<evidence type="ECO:0000256" key="18">
    <source>
        <dbReference type="ARBA" id="ARBA00023136"/>
    </source>
</evidence>
<keyword evidence="19" id="KW-0675">Receptor</keyword>
<dbReference type="GO" id="GO:0009942">
    <property type="term" value="P:longitudinal axis specification"/>
    <property type="evidence" value="ECO:0007669"/>
    <property type="project" value="UniProtKB-ARBA"/>
</dbReference>
<dbReference type="InterPro" id="IPR000719">
    <property type="entry name" value="Prot_kinase_dom"/>
</dbReference>
<evidence type="ECO:0000256" key="14">
    <source>
        <dbReference type="ARBA" id="ARBA00022741"/>
    </source>
</evidence>
<reference evidence="27 28" key="1">
    <citation type="submission" date="2021-09" db="EMBL/GenBank/DDBJ databases">
        <title>Genomic insights and catalytic innovation underlie evolution of tropane alkaloids biosynthesis.</title>
        <authorList>
            <person name="Wang Y.-J."/>
            <person name="Tian T."/>
            <person name="Huang J.-P."/>
            <person name="Huang S.-X."/>
        </authorList>
    </citation>
    <scope>NUCLEOTIDE SEQUENCE [LARGE SCALE GENOMIC DNA]</scope>
    <source>
        <strain evidence="27">KIB-2018</strain>
        <tissue evidence="27">Leaf</tissue>
    </source>
</reference>
<feature type="signal peptide" evidence="25">
    <location>
        <begin position="1"/>
        <end position="18"/>
    </location>
</feature>
<dbReference type="InterPro" id="IPR032675">
    <property type="entry name" value="LRR_dom_sf"/>
</dbReference>
<dbReference type="PROSITE" id="PS00107">
    <property type="entry name" value="PROTEIN_KINASE_ATP"/>
    <property type="match status" value="1"/>
</dbReference>
<evidence type="ECO:0000256" key="10">
    <source>
        <dbReference type="ARBA" id="ARBA00022679"/>
    </source>
</evidence>
<evidence type="ECO:0000256" key="3">
    <source>
        <dbReference type="ARBA" id="ARBA00009592"/>
    </source>
</evidence>
<dbReference type="InterPro" id="IPR017441">
    <property type="entry name" value="Protein_kinase_ATP_BS"/>
</dbReference>
<dbReference type="GO" id="GO:0009414">
    <property type="term" value="P:response to water deprivation"/>
    <property type="evidence" value="ECO:0007669"/>
    <property type="project" value="UniProtKB-ARBA"/>
</dbReference>
<dbReference type="InterPro" id="IPR013210">
    <property type="entry name" value="LRR_N_plant-typ"/>
</dbReference>
<comment type="catalytic activity">
    <reaction evidence="21">
        <text>L-threonyl-[protein] + ATP = O-phospho-L-threonyl-[protein] + ADP + H(+)</text>
        <dbReference type="Rhea" id="RHEA:46608"/>
        <dbReference type="Rhea" id="RHEA-COMP:11060"/>
        <dbReference type="Rhea" id="RHEA-COMP:11605"/>
        <dbReference type="ChEBI" id="CHEBI:15378"/>
        <dbReference type="ChEBI" id="CHEBI:30013"/>
        <dbReference type="ChEBI" id="CHEBI:30616"/>
        <dbReference type="ChEBI" id="CHEBI:61977"/>
        <dbReference type="ChEBI" id="CHEBI:456216"/>
        <dbReference type="EC" id="2.7.11.1"/>
    </reaction>
</comment>
<dbReference type="InterPro" id="IPR055414">
    <property type="entry name" value="LRR_R13L4/SHOC2-like"/>
</dbReference>
<dbReference type="FunFam" id="3.80.10.10:FF:000041">
    <property type="entry name" value="LRR receptor-like serine/threonine-protein kinase ERECTA"/>
    <property type="match status" value="1"/>
</dbReference>
<evidence type="ECO:0000256" key="5">
    <source>
        <dbReference type="ARBA" id="ARBA00022473"/>
    </source>
</evidence>
<feature type="transmembrane region" description="Helical" evidence="24">
    <location>
        <begin position="707"/>
        <end position="733"/>
    </location>
</feature>
<keyword evidence="9" id="KW-0433">Leucine-rich repeat</keyword>
<dbReference type="CDD" id="cd14066">
    <property type="entry name" value="STKc_IRAK"/>
    <property type="match status" value="1"/>
</dbReference>
<feature type="transmembrane region" description="Helical" evidence="24">
    <location>
        <begin position="826"/>
        <end position="846"/>
    </location>
</feature>
<evidence type="ECO:0000313" key="27">
    <source>
        <dbReference type="EMBL" id="KAJ8752451.1"/>
    </source>
</evidence>
<dbReference type="SMART" id="SM00369">
    <property type="entry name" value="LRR_TYP"/>
    <property type="match status" value="8"/>
</dbReference>
<feature type="binding site" evidence="23">
    <location>
        <position position="798"/>
    </location>
    <ligand>
        <name>ATP</name>
        <dbReference type="ChEBI" id="CHEBI:30616"/>
    </ligand>
</feature>
<dbReference type="SMART" id="SM00220">
    <property type="entry name" value="S_TKc"/>
    <property type="match status" value="1"/>
</dbReference>